<sequence length="324" mass="34867">MHKLFVFALIGALAPWAAVADLPVRKVAVTDWKAVFGRVEARDTVPARSRIGGTLEEILIEEGDLVERGQQIGLIHDPKLDLQMQAVEAQIEALQSQLENAKAELARGEGLLERGVTTQQRLDQLRTQVEVLVNQIEAQEAQKRVIEEQAAEGAVLAPISGRVVSVPVTEGSVLMPGEPVANVAGGGFFLRLAVPERHARFLKEGVQIRMGKTGEGQPGRIAKVYPQIENGRVIADVEVEGLSSEFINARVLVSLPVAKSEAIVVPASAVTTRMGLDFVTVKGADGEPVDRAVVVGERHEIEGVEMIEILSGLTVQDVMVTGHE</sequence>
<keyword evidence="6" id="KW-1185">Reference proteome</keyword>
<reference evidence="5 6" key="1">
    <citation type="submission" date="2016-10" db="EMBL/GenBank/DDBJ databases">
        <authorList>
            <person name="de Groot N.N."/>
        </authorList>
    </citation>
    <scope>NUCLEOTIDE SEQUENCE [LARGE SCALE GENOMIC DNA]</scope>
    <source>
        <strain evidence="5 6">DSM 23413</strain>
    </source>
</reference>
<feature type="chain" id="PRO_5009289552" evidence="3">
    <location>
        <begin position="21"/>
        <end position="324"/>
    </location>
</feature>
<evidence type="ECO:0000313" key="6">
    <source>
        <dbReference type="Proteomes" id="UP000236742"/>
    </source>
</evidence>
<dbReference type="SUPFAM" id="SSF111369">
    <property type="entry name" value="HlyD-like secretion proteins"/>
    <property type="match status" value="1"/>
</dbReference>
<dbReference type="Gene3D" id="2.40.420.20">
    <property type="match status" value="1"/>
</dbReference>
<evidence type="ECO:0000256" key="1">
    <source>
        <dbReference type="ARBA" id="ARBA00009477"/>
    </source>
</evidence>
<dbReference type="GO" id="GO:0015562">
    <property type="term" value="F:efflux transmembrane transporter activity"/>
    <property type="evidence" value="ECO:0007669"/>
    <property type="project" value="TreeGrafter"/>
</dbReference>
<dbReference type="Proteomes" id="UP000236742">
    <property type="component" value="Unassembled WGS sequence"/>
</dbReference>
<feature type="domain" description="Multidrug resistance protein MdtA-like barrel-sandwich hybrid" evidence="4">
    <location>
        <begin position="44"/>
        <end position="183"/>
    </location>
</feature>
<feature type="signal peptide" evidence="3">
    <location>
        <begin position="1"/>
        <end position="20"/>
    </location>
</feature>
<name>A0A1H5XKW2_9RHOB</name>
<keyword evidence="3" id="KW-0732">Signal</keyword>
<accession>A0A1H5XKW2</accession>
<evidence type="ECO:0000256" key="3">
    <source>
        <dbReference type="SAM" id="SignalP"/>
    </source>
</evidence>
<dbReference type="EMBL" id="FNVD01000011">
    <property type="protein sequence ID" value="SEG12404.1"/>
    <property type="molecule type" value="Genomic_DNA"/>
</dbReference>
<dbReference type="Gene3D" id="1.10.287.470">
    <property type="entry name" value="Helix hairpin bin"/>
    <property type="match status" value="1"/>
</dbReference>
<feature type="coiled-coil region" evidence="2">
    <location>
        <begin position="84"/>
        <end position="149"/>
    </location>
</feature>
<dbReference type="NCBIfam" id="TIGR01730">
    <property type="entry name" value="RND_mfp"/>
    <property type="match status" value="1"/>
</dbReference>
<dbReference type="AlphaFoldDB" id="A0A1H5XKW2"/>
<protein>
    <submittedName>
        <fullName evidence="5">RND family efflux transporter, MFP subunit</fullName>
    </submittedName>
</protein>
<dbReference type="InterPro" id="IPR006143">
    <property type="entry name" value="RND_pump_MFP"/>
</dbReference>
<dbReference type="Gene3D" id="2.40.50.100">
    <property type="match status" value="1"/>
</dbReference>
<evidence type="ECO:0000259" key="4">
    <source>
        <dbReference type="Pfam" id="PF25917"/>
    </source>
</evidence>
<evidence type="ECO:0000313" key="5">
    <source>
        <dbReference type="EMBL" id="SEG12404.1"/>
    </source>
</evidence>
<dbReference type="PANTHER" id="PTHR30469">
    <property type="entry name" value="MULTIDRUG RESISTANCE PROTEIN MDTA"/>
    <property type="match status" value="1"/>
</dbReference>
<dbReference type="Pfam" id="PF25917">
    <property type="entry name" value="BSH_RND"/>
    <property type="match status" value="1"/>
</dbReference>
<comment type="similarity">
    <text evidence="1">Belongs to the membrane fusion protein (MFP) (TC 8.A.1) family.</text>
</comment>
<proteinExistence type="inferred from homology"/>
<evidence type="ECO:0000256" key="2">
    <source>
        <dbReference type="SAM" id="Coils"/>
    </source>
</evidence>
<keyword evidence="2" id="KW-0175">Coiled coil</keyword>
<dbReference type="PANTHER" id="PTHR30469:SF15">
    <property type="entry name" value="HLYD FAMILY OF SECRETION PROTEINS"/>
    <property type="match status" value="1"/>
</dbReference>
<gene>
    <name evidence="5" type="ORF">SAMN05421751_111101</name>
</gene>
<organism evidence="5 6">
    <name type="scientific">Jhaorihella thermophila</name>
    <dbReference type="NCBI Taxonomy" id="488547"/>
    <lineage>
        <taxon>Bacteria</taxon>
        <taxon>Pseudomonadati</taxon>
        <taxon>Pseudomonadota</taxon>
        <taxon>Alphaproteobacteria</taxon>
        <taxon>Rhodobacterales</taxon>
        <taxon>Paracoccaceae</taxon>
        <taxon>Jhaorihella</taxon>
    </lineage>
</organism>
<dbReference type="InterPro" id="IPR058625">
    <property type="entry name" value="MdtA-like_BSH"/>
</dbReference>
<dbReference type="RefSeq" id="WP_104008621.1">
    <property type="nucleotide sequence ID" value="NZ_FNVD01000011.1"/>
</dbReference>
<dbReference type="OrthoDB" id="7914255at2"/>
<dbReference type="GO" id="GO:1990281">
    <property type="term" value="C:efflux pump complex"/>
    <property type="evidence" value="ECO:0007669"/>
    <property type="project" value="TreeGrafter"/>
</dbReference>